<keyword evidence="1" id="KW-1133">Transmembrane helix</keyword>
<dbReference type="AlphaFoldDB" id="A0A6A6ED76"/>
<evidence type="ECO:0000313" key="2">
    <source>
        <dbReference type="EMBL" id="KAF2188508.1"/>
    </source>
</evidence>
<name>A0A6A6ED76_9PEZI</name>
<dbReference type="Proteomes" id="UP000800200">
    <property type="component" value="Unassembled WGS sequence"/>
</dbReference>
<keyword evidence="1" id="KW-0472">Membrane</keyword>
<sequence>MATYAETTSPLSARALFITITVVTTALRVYTRIAVLKQCGWEDWCMCFATVSIAYTHVYTNSIHTSEARASGNLRHRRGVAVAWFA</sequence>
<proteinExistence type="predicted"/>
<evidence type="ECO:0000256" key="1">
    <source>
        <dbReference type="SAM" id="Phobius"/>
    </source>
</evidence>
<feature type="transmembrane region" description="Helical" evidence="1">
    <location>
        <begin position="12"/>
        <end position="30"/>
    </location>
</feature>
<gene>
    <name evidence="2" type="ORF">K469DRAFT_81903</name>
</gene>
<reference evidence="2" key="1">
    <citation type="journal article" date="2020" name="Stud. Mycol.">
        <title>101 Dothideomycetes genomes: a test case for predicting lifestyles and emergence of pathogens.</title>
        <authorList>
            <person name="Haridas S."/>
            <person name="Albert R."/>
            <person name="Binder M."/>
            <person name="Bloem J."/>
            <person name="Labutti K."/>
            <person name="Salamov A."/>
            <person name="Andreopoulos B."/>
            <person name="Baker S."/>
            <person name="Barry K."/>
            <person name="Bills G."/>
            <person name="Bluhm B."/>
            <person name="Cannon C."/>
            <person name="Castanera R."/>
            <person name="Culley D."/>
            <person name="Daum C."/>
            <person name="Ezra D."/>
            <person name="Gonzalez J."/>
            <person name="Henrissat B."/>
            <person name="Kuo A."/>
            <person name="Liang C."/>
            <person name="Lipzen A."/>
            <person name="Lutzoni F."/>
            <person name="Magnuson J."/>
            <person name="Mondo S."/>
            <person name="Nolan M."/>
            <person name="Ohm R."/>
            <person name="Pangilinan J."/>
            <person name="Park H.-J."/>
            <person name="Ramirez L."/>
            <person name="Alfaro M."/>
            <person name="Sun H."/>
            <person name="Tritt A."/>
            <person name="Yoshinaga Y."/>
            <person name="Zwiers L.-H."/>
            <person name="Turgeon B."/>
            <person name="Goodwin S."/>
            <person name="Spatafora J."/>
            <person name="Crous P."/>
            <person name="Grigoriev I."/>
        </authorList>
    </citation>
    <scope>NUCLEOTIDE SEQUENCE</scope>
    <source>
        <strain evidence="2">CBS 207.26</strain>
    </source>
</reference>
<keyword evidence="3" id="KW-1185">Reference proteome</keyword>
<dbReference type="EMBL" id="ML994623">
    <property type="protein sequence ID" value="KAF2188508.1"/>
    <property type="molecule type" value="Genomic_DNA"/>
</dbReference>
<organism evidence="2 3">
    <name type="scientific">Zopfia rhizophila CBS 207.26</name>
    <dbReference type="NCBI Taxonomy" id="1314779"/>
    <lineage>
        <taxon>Eukaryota</taxon>
        <taxon>Fungi</taxon>
        <taxon>Dikarya</taxon>
        <taxon>Ascomycota</taxon>
        <taxon>Pezizomycotina</taxon>
        <taxon>Dothideomycetes</taxon>
        <taxon>Dothideomycetes incertae sedis</taxon>
        <taxon>Zopfiaceae</taxon>
        <taxon>Zopfia</taxon>
    </lineage>
</organism>
<evidence type="ECO:0000313" key="3">
    <source>
        <dbReference type="Proteomes" id="UP000800200"/>
    </source>
</evidence>
<accession>A0A6A6ED76</accession>
<protein>
    <submittedName>
        <fullName evidence="2">Uncharacterized protein</fullName>
    </submittedName>
</protein>
<keyword evidence="1" id="KW-0812">Transmembrane</keyword>